<comment type="domain">
    <text evidence="11">Has a modular structure: an endo-beta-1,4-glucanase catalytic module at the N-terminus, a linker rich in serines and threonines, and a C-terminal carbohydrate-binding module (CBM).</text>
</comment>
<comment type="function">
    <text evidence="11">Lytic polysaccharide monooxygenase (LMPO) that depolymerizes crystalline and amorphous polysaccharides via the oxidation of scissile alpha- or beta-(1-4)-glycosidic bonds, yielding C1 and/or C4 oxidation products. Catalysis by LPMOs requires the reduction of the active-site copper from Cu(II) to Cu(I) by a reducing agent and H(2)O(2) or O(2) as a cosubstrate.</text>
</comment>
<keyword evidence="3 11" id="KW-0964">Secreted</keyword>
<evidence type="ECO:0000259" key="12">
    <source>
        <dbReference type="Pfam" id="PF03443"/>
    </source>
</evidence>
<evidence type="ECO:0000313" key="14">
    <source>
        <dbReference type="Proteomes" id="UP000700596"/>
    </source>
</evidence>
<dbReference type="AlphaFoldDB" id="A0A9P9D1R4"/>
<dbReference type="Proteomes" id="UP000700596">
    <property type="component" value="Unassembled WGS sequence"/>
</dbReference>
<dbReference type="EMBL" id="JAGMWT010000026">
    <property type="protein sequence ID" value="KAH7110847.1"/>
    <property type="molecule type" value="Genomic_DNA"/>
</dbReference>
<dbReference type="GO" id="GO:0008810">
    <property type="term" value="F:cellulase activity"/>
    <property type="evidence" value="ECO:0007669"/>
    <property type="project" value="UniProtKB-UniRule"/>
</dbReference>
<evidence type="ECO:0000256" key="10">
    <source>
        <dbReference type="ARBA" id="ARBA00045077"/>
    </source>
</evidence>
<keyword evidence="5" id="KW-0186">Copper</keyword>
<evidence type="ECO:0000256" key="9">
    <source>
        <dbReference type="ARBA" id="ARBA00044502"/>
    </source>
</evidence>
<name>A0A9P9D1R4_9PLEO</name>
<dbReference type="EC" id="1.14.99.56" evidence="11"/>
<protein>
    <recommendedName>
        <fullName evidence="11">AA9 family lytic polysaccharide monooxygenase</fullName>
        <ecNumber evidence="11">1.14.99.56</ecNumber>
    </recommendedName>
    <alternativeName>
        <fullName evidence="11">Endo-beta-1,4-glucanase</fullName>
    </alternativeName>
    <alternativeName>
        <fullName evidence="11">Glycosyl hydrolase 61 family protein</fullName>
    </alternativeName>
</protein>
<dbReference type="Gene3D" id="2.70.50.70">
    <property type="match status" value="1"/>
</dbReference>
<dbReference type="Pfam" id="PF03443">
    <property type="entry name" value="AA9"/>
    <property type="match status" value="1"/>
</dbReference>
<dbReference type="GO" id="GO:0030248">
    <property type="term" value="F:cellulose binding"/>
    <property type="evidence" value="ECO:0007669"/>
    <property type="project" value="UniProtKB-UniRule"/>
</dbReference>
<dbReference type="InterPro" id="IPR049892">
    <property type="entry name" value="AA9"/>
</dbReference>
<dbReference type="GO" id="GO:0030245">
    <property type="term" value="P:cellulose catabolic process"/>
    <property type="evidence" value="ECO:0007669"/>
    <property type="project" value="UniProtKB-UniRule"/>
</dbReference>
<sequence>MKITSSISLALVPTIVSGHAIMQSFNGLAQGKGIYMPSDDSPIQDVNSQSMACNGPPVSGFRAPKDIINVQAGQEVTGAWLHTLSSTGPDQFADNKVIDSSHKGPLMVYMKKVDDALKNPSAGPGNGWFKIAHAGYQNGRWAVDDLISAGGVQKARIPTCIANGDYLLRFELLALHSASNRGQAQFYMECVSVRVSGGTGAKTPSTVSIPGTYKADDKGVLFNVWSAGNGKPYPNGQYPIPGPGVFTC</sequence>
<dbReference type="GO" id="GO:0005576">
    <property type="term" value="C:extracellular region"/>
    <property type="evidence" value="ECO:0007669"/>
    <property type="project" value="UniProtKB-SubCell"/>
</dbReference>
<comment type="cofactor">
    <cofactor evidence="1">
        <name>Cu(2+)</name>
        <dbReference type="ChEBI" id="CHEBI:29036"/>
    </cofactor>
</comment>
<accession>A0A9P9D1R4</accession>
<keyword evidence="14" id="KW-1185">Reference proteome</keyword>
<evidence type="ECO:0000256" key="2">
    <source>
        <dbReference type="ARBA" id="ARBA00004613"/>
    </source>
</evidence>
<dbReference type="InterPro" id="IPR005103">
    <property type="entry name" value="AA9_LPMO"/>
</dbReference>
<keyword evidence="13" id="KW-0378">Hydrolase</keyword>
<evidence type="ECO:0000313" key="13">
    <source>
        <dbReference type="EMBL" id="KAH7110847.1"/>
    </source>
</evidence>
<evidence type="ECO:0000256" key="7">
    <source>
        <dbReference type="ARBA" id="ARBA00023277"/>
    </source>
</evidence>
<dbReference type="OrthoDB" id="5558646at2759"/>
<feature type="domain" description="Auxiliary Activity family 9 catalytic" evidence="12">
    <location>
        <begin position="38"/>
        <end position="228"/>
    </location>
</feature>
<evidence type="ECO:0000256" key="6">
    <source>
        <dbReference type="ARBA" id="ARBA00023157"/>
    </source>
</evidence>
<evidence type="ECO:0000256" key="3">
    <source>
        <dbReference type="ARBA" id="ARBA00022525"/>
    </source>
</evidence>
<gene>
    <name evidence="13" type="ORF">B0J11DRAFT_562621</name>
</gene>
<comment type="caution">
    <text evidence="13">The sequence shown here is derived from an EMBL/GenBank/DDBJ whole genome shotgun (WGS) entry which is preliminary data.</text>
</comment>
<dbReference type="PANTHER" id="PTHR33353:SF17">
    <property type="entry name" value="ENDO-BETA-1,4-GLUCANASE D"/>
    <property type="match status" value="1"/>
</dbReference>
<organism evidence="13 14">
    <name type="scientific">Dendryphion nanum</name>
    <dbReference type="NCBI Taxonomy" id="256645"/>
    <lineage>
        <taxon>Eukaryota</taxon>
        <taxon>Fungi</taxon>
        <taxon>Dikarya</taxon>
        <taxon>Ascomycota</taxon>
        <taxon>Pezizomycotina</taxon>
        <taxon>Dothideomycetes</taxon>
        <taxon>Pleosporomycetidae</taxon>
        <taxon>Pleosporales</taxon>
        <taxon>Torulaceae</taxon>
        <taxon>Dendryphion</taxon>
    </lineage>
</organism>
<evidence type="ECO:0000256" key="1">
    <source>
        <dbReference type="ARBA" id="ARBA00001973"/>
    </source>
</evidence>
<dbReference type="CDD" id="cd21175">
    <property type="entry name" value="LPMO_AA9"/>
    <property type="match status" value="1"/>
</dbReference>
<keyword evidence="6 11" id="KW-1015">Disulfide bond</keyword>
<reference evidence="13" key="1">
    <citation type="journal article" date="2021" name="Nat. Commun.">
        <title>Genetic determinants of endophytism in the Arabidopsis root mycobiome.</title>
        <authorList>
            <person name="Mesny F."/>
            <person name="Miyauchi S."/>
            <person name="Thiergart T."/>
            <person name="Pickel B."/>
            <person name="Atanasova L."/>
            <person name="Karlsson M."/>
            <person name="Huettel B."/>
            <person name="Barry K.W."/>
            <person name="Haridas S."/>
            <person name="Chen C."/>
            <person name="Bauer D."/>
            <person name="Andreopoulos W."/>
            <person name="Pangilinan J."/>
            <person name="LaButti K."/>
            <person name="Riley R."/>
            <person name="Lipzen A."/>
            <person name="Clum A."/>
            <person name="Drula E."/>
            <person name="Henrissat B."/>
            <person name="Kohler A."/>
            <person name="Grigoriev I.V."/>
            <person name="Martin F.M."/>
            <person name="Hacquard S."/>
        </authorList>
    </citation>
    <scope>NUCLEOTIDE SEQUENCE</scope>
    <source>
        <strain evidence="13">MPI-CAGE-CH-0243</strain>
    </source>
</reference>
<evidence type="ECO:0000256" key="8">
    <source>
        <dbReference type="ARBA" id="ARBA00023326"/>
    </source>
</evidence>
<evidence type="ECO:0000256" key="4">
    <source>
        <dbReference type="ARBA" id="ARBA00023001"/>
    </source>
</evidence>
<comment type="catalytic activity">
    <reaction evidence="10 11">
        <text>[(1-&gt;4)-beta-D-glucosyl]n+m + reduced acceptor + O2 = 4-dehydro-beta-D-glucosyl-[(1-&gt;4)-beta-D-glucosyl]n-1 + [(1-&gt;4)-beta-D-glucosyl]m + acceptor + H2O.</text>
        <dbReference type="EC" id="1.14.99.56"/>
    </reaction>
</comment>
<keyword evidence="8 11" id="KW-0624">Polysaccharide degradation</keyword>
<proteinExistence type="inferred from homology"/>
<keyword evidence="4 11" id="KW-0136">Cellulose degradation</keyword>
<comment type="subcellular location">
    <subcellularLocation>
        <location evidence="2 11">Secreted</location>
    </subcellularLocation>
</comment>
<keyword evidence="7 11" id="KW-0119">Carbohydrate metabolism</keyword>
<dbReference type="PANTHER" id="PTHR33353">
    <property type="entry name" value="PUTATIVE (AFU_ORTHOLOGUE AFUA_1G12560)-RELATED"/>
    <property type="match status" value="1"/>
</dbReference>
<evidence type="ECO:0000256" key="11">
    <source>
        <dbReference type="RuleBase" id="RU368122"/>
    </source>
</evidence>
<comment type="similarity">
    <text evidence="9">Belongs to the polysaccharide monooxygenase AA9 family.</text>
</comment>
<evidence type="ECO:0000256" key="5">
    <source>
        <dbReference type="ARBA" id="ARBA00023008"/>
    </source>
</evidence>